<comment type="subcellular location">
    <subcellularLocation>
        <location evidence="1">Nucleus</location>
    </subcellularLocation>
</comment>
<sequence>MNIPYTQLSSPAWQKFVESLNENYEIPSQKKLRDNIISYSKYITDSAICDMKNQIIGIAIDGASYRQKHYYAIIMLNASIVRLYNVVEVENQKAETIAKELYKCFIKCKKNDITIAGVVSDNAASLKCAIIGDHPLALPSLLGESVTRVVCSAHTVQLVVADVIKECKEFKSFVDSLLGLVSWISQREGTFKKKLSM</sequence>
<evidence type="ECO:0000313" key="7">
    <source>
        <dbReference type="Proteomes" id="UP001470230"/>
    </source>
</evidence>
<organism evidence="6 7">
    <name type="scientific">Tritrichomonas musculus</name>
    <dbReference type="NCBI Taxonomy" id="1915356"/>
    <lineage>
        <taxon>Eukaryota</taxon>
        <taxon>Metamonada</taxon>
        <taxon>Parabasalia</taxon>
        <taxon>Tritrichomonadida</taxon>
        <taxon>Tritrichomonadidae</taxon>
        <taxon>Tritrichomonas</taxon>
    </lineage>
</organism>
<evidence type="ECO:0000256" key="1">
    <source>
        <dbReference type="ARBA" id="ARBA00004123"/>
    </source>
</evidence>
<keyword evidence="4" id="KW-0862">Zinc</keyword>
<dbReference type="InterPro" id="IPR052035">
    <property type="entry name" value="ZnF_BED_domain_contain"/>
</dbReference>
<dbReference type="SUPFAM" id="SSF53098">
    <property type="entry name" value="Ribonuclease H-like"/>
    <property type="match status" value="1"/>
</dbReference>
<proteinExistence type="predicted"/>
<evidence type="ECO:0000256" key="3">
    <source>
        <dbReference type="ARBA" id="ARBA00022771"/>
    </source>
</evidence>
<keyword evidence="7" id="KW-1185">Reference proteome</keyword>
<dbReference type="PANTHER" id="PTHR46481">
    <property type="entry name" value="ZINC FINGER BED DOMAIN-CONTAINING PROTEIN 4"/>
    <property type="match status" value="1"/>
</dbReference>
<keyword evidence="3" id="KW-0863">Zinc-finger</keyword>
<keyword evidence="2" id="KW-0479">Metal-binding</keyword>
<evidence type="ECO:0000256" key="4">
    <source>
        <dbReference type="ARBA" id="ARBA00022833"/>
    </source>
</evidence>
<reference evidence="6 7" key="1">
    <citation type="submission" date="2024-04" db="EMBL/GenBank/DDBJ databases">
        <title>Tritrichomonas musculus Genome.</title>
        <authorList>
            <person name="Alves-Ferreira E."/>
            <person name="Grigg M."/>
            <person name="Lorenzi H."/>
            <person name="Galac M."/>
        </authorList>
    </citation>
    <scope>NUCLEOTIDE SEQUENCE [LARGE SCALE GENOMIC DNA]</scope>
    <source>
        <strain evidence="6 7">EAF2021</strain>
    </source>
</reference>
<evidence type="ECO:0000256" key="5">
    <source>
        <dbReference type="ARBA" id="ARBA00023242"/>
    </source>
</evidence>
<evidence type="ECO:0000313" key="6">
    <source>
        <dbReference type="EMBL" id="KAK8848102.1"/>
    </source>
</evidence>
<evidence type="ECO:0008006" key="8">
    <source>
        <dbReference type="Google" id="ProtNLM"/>
    </source>
</evidence>
<dbReference type="Proteomes" id="UP001470230">
    <property type="component" value="Unassembled WGS sequence"/>
</dbReference>
<dbReference type="EMBL" id="JAPFFF010000027">
    <property type="protein sequence ID" value="KAK8848102.1"/>
    <property type="molecule type" value="Genomic_DNA"/>
</dbReference>
<protein>
    <recommendedName>
        <fullName evidence="8">DUF659 domain-containing protein</fullName>
    </recommendedName>
</protein>
<accession>A0ABR2HKH9</accession>
<keyword evidence="5" id="KW-0539">Nucleus</keyword>
<dbReference type="InterPro" id="IPR012337">
    <property type="entry name" value="RNaseH-like_sf"/>
</dbReference>
<comment type="caution">
    <text evidence="6">The sequence shown here is derived from an EMBL/GenBank/DDBJ whole genome shotgun (WGS) entry which is preliminary data.</text>
</comment>
<gene>
    <name evidence="6" type="ORF">M9Y10_019158</name>
</gene>
<dbReference type="PANTHER" id="PTHR46481:SF10">
    <property type="entry name" value="ZINC FINGER BED DOMAIN-CONTAINING PROTEIN 39"/>
    <property type="match status" value="1"/>
</dbReference>
<name>A0ABR2HKH9_9EUKA</name>
<evidence type="ECO:0000256" key="2">
    <source>
        <dbReference type="ARBA" id="ARBA00022723"/>
    </source>
</evidence>